<dbReference type="AlphaFoldDB" id="A0A7Y0AYJ4"/>
<proteinExistence type="predicted"/>
<name>A0A7Y0AYJ4_9HYPH</name>
<dbReference type="Proteomes" id="UP000541470">
    <property type="component" value="Unassembled WGS sequence"/>
</dbReference>
<evidence type="ECO:0000313" key="2">
    <source>
        <dbReference type="Proteomes" id="UP000541470"/>
    </source>
</evidence>
<accession>A0A7Y0AYJ4</accession>
<evidence type="ECO:0000313" key="1">
    <source>
        <dbReference type="EMBL" id="NML75864.1"/>
    </source>
</evidence>
<sequence>MQKTAHLQHAIDVAAGAHEGQMDKLGRPYFEHCQRVAGAVSGEEPKIVAYLHDTCEKGRGWTLDRLREEGFAAAIVAAVDALTRRPGEAEEEFLRRAAGNPLSSAVKQADLEDNLWQAEMAGSDRRRYQQDLETLAALARPGTGRH</sequence>
<protein>
    <submittedName>
        <fullName evidence="1">Metal-dependent phosphohydrolase</fullName>
    </submittedName>
</protein>
<organism evidence="1 2">
    <name type="scientific">Rhizobium terricola</name>
    <dbReference type="NCBI Taxonomy" id="2728849"/>
    <lineage>
        <taxon>Bacteria</taxon>
        <taxon>Pseudomonadati</taxon>
        <taxon>Pseudomonadota</taxon>
        <taxon>Alphaproteobacteria</taxon>
        <taxon>Hyphomicrobiales</taxon>
        <taxon>Rhizobiaceae</taxon>
        <taxon>Rhizobium/Agrobacterium group</taxon>
        <taxon>Rhizobium</taxon>
    </lineage>
</organism>
<gene>
    <name evidence="1" type="ORF">HHL25_17160</name>
</gene>
<comment type="caution">
    <text evidence="1">The sequence shown here is derived from an EMBL/GenBank/DDBJ whole genome shotgun (WGS) entry which is preliminary data.</text>
</comment>
<dbReference type="Gene3D" id="1.10.3210.10">
    <property type="entry name" value="Hypothetical protein af1432"/>
    <property type="match status" value="1"/>
</dbReference>
<reference evidence="1 2" key="1">
    <citation type="submission" date="2020-04" db="EMBL/GenBank/DDBJ databases">
        <title>Rhizobium sp. S-51 isolated from soil.</title>
        <authorList>
            <person name="Dahal R.H."/>
        </authorList>
    </citation>
    <scope>NUCLEOTIDE SEQUENCE [LARGE SCALE GENOMIC DNA]</scope>
    <source>
        <strain evidence="1 2">S-51</strain>
    </source>
</reference>
<dbReference type="GO" id="GO:0016787">
    <property type="term" value="F:hydrolase activity"/>
    <property type="evidence" value="ECO:0007669"/>
    <property type="project" value="UniProtKB-KW"/>
</dbReference>
<dbReference type="SUPFAM" id="SSF109604">
    <property type="entry name" value="HD-domain/PDEase-like"/>
    <property type="match status" value="1"/>
</dbReference>
<keyword evidence="2" id="KW-1185">Reference proteome</keyword>
<dbReference type="EMBL" id="JABBGK010000003">
    <property type="protein sequence ID" value="NML75864.1"/>
    <property type="molecule type" value="Genomic_DNA"/>
</dbReference>
<dbReference type="RefSeq" id="WP_169593837.1">
    <property type="nucleotide sequence ID" value="NZ_JABBGK010000003.1"/>
</dbReference>
<keyword evidence="1" id="KW-0378">Hydrolase</keyword>